<evidence type="ECO:0000313" key="1">
    <source>
        <dbReference type="EMBL" id="KAI4323619.1"/>
    </source>
</evidence>
<proteinExistence type="predicted"/>
<protein>
    <submittedName>
        <fullName evidence="1">Uncharacterized protein</fullName>
    </submittedName>
</protein>
<dbReference type="EMBL" id="CM039434">
    <property type="protein sequence ID" value="KAI4323619.1"/>
    <property type="molecule type" value="Genomic_DNA"/>
</dbReference>
<sequence>MGVYCENSTEQTLSSSYQTNFNGILSWLTSDARTSKGYNYAISTGAAANDTVYCLYDCQGDVDRSFCQFCLSASTNELVRRCPNSVSAIIWYDFCFIQYSNQNFISNFSTTLFRYDILGRKNISNPTGVNATENYMRSLIRIATMTSQLNDMGEFSLSNGEKRYGLVQCTRYLGDDKCAQCLEDLLERVHERCAKKIRMAVCTVFGDHVRESS</sequence>
<accession>A0ACB9MJF9</accession>
<keyword evidence="2" id="KW-1185">Reference proteome</keyword>
<dbReference type="Proteomes" id="UP000828941">
    <property type="component" value="Chromosome 9"/>
</dbReference>
<evidence type="ECO:0000313" key="2">
    <source>
        <dbReference type="Proteomes" id="UP000828941"/>
    </source>
</evidence>
<gene>
    <name evidence="1" type="ORF">L6164_023212</name>
</gene>
<comment type="caution">
    <text evidence="1">The sequence shown here is derived from an EMBL/GenBank/DDBJ whole genome shotgun (WGS) entry which is preliminary data.</text>
</comment>
<name>A0ACB9MJF9_BAUVA</name>
<reference evidence="1 2" key="1">
    <citation type="journal article" date="2022" name="DNA Res.">
        <title>Chromosomal-level genome assembly of the orchid tree Bauhinia variegata (Leguminosae; Cercidoideae) supports the allotetraploid origin hypothesis of Bauhinia.</title>
        <authorList>
            <person name="Zhong Y."/>
            <person name="Chen Y."/>
            <person name="Zheng D."/>
            <person name="Pang J."/>
            <person name="Liu Y."/>
            <person name="Luo S."/>
            <person name="Meng S."/>
            <person name="Qian L."/>
            <person name="Wei D."/>
            <person name="Dai S."/>
            <person name="Zhou R."/>
        </authorList>
    </citation>
    <scope>NUCLEOTIDE SEQUENCE [LARGE SCALE GENOMIC DNA]</scope>
    <source>
        <strain evidence="1">BV-YZ2020</strain>
    </source>
</reference>
<organism evidence="1 2">
    <name type="scientific">Bauhinia variegata</name>
    <name type="common">Purple orchid tree</name>
    <name type="synonym">Phanera variegata</name>
    <dbReference type="NCBI Taxonomy" id="167791"/>
    <lineage>
        <taxon>Eukaryota</taxon>
        <taxon>Viridiplantae</taxon>
        <taxon>Streptophyta</taxon>
        <taxon>Embryophyta</taxon>
        <taxon>Tracheophyta</taxon>
        <taxon>Spermatophyta</taxon>
        <taxon>Magnoliopsida</taxon>
        <taxon>eudicotyledons</taxon>
        <taxon>Gunneridae</taxon>
        <taxon>Pentapetalae</taxon>
        <taxon>rosids</taxon>
        <taxon>fabids</taxon>
        <taxon>Fabales</taxon>
        <taxon>Fabaceae</taxon>
        <taxon>Cercidoideae</taxon>
        <taxon>Cercideae</taxon>
        <taxon>Bauhiniinae</taxon>
        <taxon>Bauhinia</taxon>
    </lineage>
</organism>